<evidence type="ECO:0000313" key="3">
    <source>
        <dbReference type="EMBL" id="PKC07463.1"/>
    </source>
</evidence>
<feature type="compositionally biased region" description="Basic and acidic residues" evidence="2">
    <location>
        <begin position="99"/>
        <end position="116"/>
    </location>
</feature>
<dbReference type="VEuPathDB" id="FungiDB:RhiirA1_504386"/>
<dbReference type="Gene3D" id="3.90.640.10">
    <property type="entry name" value="Actin, Chain A, domain 4"/>
    <property type="match status" value="1"/>
</dbReference>
<comment type="caution">
    <text evidence="3">The sequence shown here is derived from an EMBL/GenBank/DDBJ whole genome shotgun (WGS) entry which is preliminary data.</text>
</comment>
<accession>A0A2N0PKU6</accession>
<feature type="region of interest" description="Disordered" evidence="2">
    <location>
        <begin position="95"/>
        <end position="116"/>
    </location>
</feature>
<sequence length="679" mass="77696">MSSEVIGKLITDFNNLNEKCVHLVEENQNLQQENQILKEKLQEKDKQLERLQERDKQYEKLEQHVKNLEKQKSEELQQLRQLEIISQNLHNNLGILGSDKTKKNDSTDGEQKNDIKITEEKNKFLTNKNYEQKNHNMDKPSTLSSNKGVENSSEYLLNFFNTKKDTEISGLYSNIQIVVGLDFGSISSAFSIYRVTAEVPNSFNYSCHLKDTNLVYQDNGYSSIIDSSINKYFNFNTVGLFKLHLGGLPDNLKPKLPIEYKKAITDYFKGIGKDIKNDIARSWTGVNYFENVLLVLTVPADYSEKDKDILRECTHNGKLIKNKSSEKLQFITESEAAAIYCMKNELQKYNLLSIGKTFIIVDCGGSTTDITTHKLVGNNPVQLSEVTELIRDFCGCTFIDEAFIKLLNEKFGMRAINLLKKNSSGQFQCAIYEFFQHVKEFFAGNDTEFYYTIDVEEEIPNLLQYVSKEIKEIMEANNWLIDIKYNEIKKMVDHVIDRIIRLIHNQLSNNKETCSAMFLVGGFSGNKYLQRRIEKEFHNTVKIISVIDRPLAAISHGAVDYGLLLVNSNLNKLRNNGISSTILKYTYGIQFTSDWKNGGPSNRKTSDEKISKFISLVKRGTEVTSDQIFTFNFKPKSGQTHVKFKVYYTNEESATYIDESGMKLLGVLNVDLPGLESAI</sequence>
<dbReference type="Gene3D" id="3.30.420.40">
    <property type="match status" value="2"/>
</dbReference>
<dbReference type="InterPro" id="IPR043129">
    <property type="entry name" value="ATPase_NBD"/>
</dbReference>
<dbReference type="AlphaFoldDB" id="A0A2N0PKU6"/>
<evidence type="ECO:0000256" key="2">
    <source>
        <dbReference type="SAM" id="MobiDB-lite"/>
    </source>
</evidence>
<dbReference type="Proteomes" id="UP000232722">
    <property type="component" value="Unassembled WGS sequence"/>
</dbReference>
<keyword evidence="1" id="KW-0175">Coiled coil</keyword>
<gene>
    <name evidence="3" type="ORF">RhiirA5_479897</name>
</gene>
<dbReference type="VEuPathDB" id="FungiDB:RhiirFUN_008310"/>
<evidence type="ECO:0000256" key="1">
    <source>
        <dbReference type="SAM" id="Coils"/>
    </source>
</evidence>
<evidence type="ECO:0008006" key="5">
    <source>
        <dbReference type="Google" id="ProtNLM"/>
    </source>
</evidence>
<protein>
    <recommendedName>
        <fullName evidence="5">Hsp70 family protein</fullName>
    </recommendedName>
</protein>
<feature type="coiled-coil region" evidence="1">
    <location>
        <begin position="13"/>
        <end position="85"/>
    </location>
</feature>
<dbReference type="VEuPathDB" id="FungiDB:FUN_007903"/>
<evidence type="ECO:0000313" key="4">
    <source>
        <dbReference type="Proteomes" id="UP000232722"/>
    </source>
</evidence>
<organism evidence="3 4">
    <name type="scientific">Rhizophagus irregularis</name>
    <dbReference type="NCBI Taxonomy" id="588596"/>
    <lineage>
        <taxon>Eukaryota</taxon>
        <taxon>Fungi</taxon>
        <taxon>Fungi incertae sedis</taxon>
        <taxon>Mucoromycota</taxon>
        <taxon>Glomeromycotina</taxon>
        <taxon>Glomeromycetes</taxon>
        <taxon>Glomerales</taxon>
        <taxon>Glomeraceae</taxon>
        <taxon>Rhizophagus</taxon>
    </lineage>
</organism>
<dbReference type="PANTHER" id="PTHR14187">
    <property type="entry name" value="ALPHA KINASE/ELONGATION FACTOR 2 KINASE"/>
    <property type="match status" value="1"/>
</dbReference>
<dbReference type="PANTHER" id="PTHR14187:SF5">
    <property type="entry name" value="HEAT SHOCK 70 KDA PROTEIN 12A"/>
    <property type="match status" value="1"/>
</dbReference>
<reference evidence="3 4" key="1">
    <citation type="submission" date="2016-04" db="EMBL/GenBank/DDBJ databases">
        <title>Genome analyses suggest a sexual origin of heterokaryosis in a supposedly ancient asexual fungus.</title>
        <authorList>
            <person name="Ropars J."/>
            <person name="Sedzielewska K."/>
            <person name="Noel J."/>
            <person name="Charron P."/>
            <person name="Farinelli L."/>
            <person name="Marton T."/>
            <person name="Kruger M."/>
            <person name="Pelin A."/>
            <person name="Brachmann A."/>
            <person name="Corradi N."/>
        </authorList>
    </citation>
    <scope>NUCLEOTIDE SEQUENCE [LARGE SCALE GENOMIC DNA]</scope>
    <source>
        <strain evidence="3 4">A5</strain>
    </source>
</reference>
<dbReference type="SUPFAM" id="SSF53067">
    <property type="entry name" value="Actin-like ATPase domain"/>
    <property type="match status" value="1"/>
</dbReference>
<dbReference type="EMBL" id="LLXJ01000639">
    <property type="protein sequence ID" value="PKC07463.1"/>
    <property type="molecule type" value="Genomic_DNA"/>
</dbReference>
<reference evidence="3 4" key="2">
    <citation type="submission" date="2017-09" db="EMBL/GenBank/DDBJ databases">
        <title>Extensive intraspecific genome diversity in a model arbuscular mycorrhizal fungus.</title>
        <authorList>
            <person name="Chen E.C."/>
            <person name="Morin E."/>
            <person name="Beaudet D."/>
            <person name="Noel J."/>
            <person name="Ndikumana S."/>
            <person name="Charron P."/>
            <person name="St-Onge C."/>
            <person name="Giorgi J."/>
            <person name="Grigoriev I.V."/>
            <person name="Roux C."/>
            <person name="Martin F.M."/>
            <person name="Corradi N."/>
        </authorList>
    </citation>
    <scope>NUCLEOTIDE SEQUENCE [LARGE SCALE GENOMIC DNA]</scope>
    <source>
        <strain evidence="3 4">A5</strain>
    </source>
</reference>
<name>A0A2N0PKU6_9GLOM</name>
<proteinExistence type="predicted"/>